<feature type="region of interest" description="Disordered" evidence="1">
    <location>
        <begin position="158"/>
        <end position="198"/>
    </location>
</feature>
<feature type="compositionally biased region" description="Polar residues" evidence="1">
    <location>
        <begin position="306"/>
        <end position="317"/>
    </location>
</feature>
<keyword evidence="2" id="KW-0812">Transmembrane</keyword>
<evidence type="ECO:0000256" key="1">
    <source>
        <dbReference type="SAM" id="MobiDB-lite"/>
    </source>
</evidence>
<feature type="compositionally biased region" description="Basic and acidic residues" evidence="1">
    <location>
        <begin position="322"/>
        <end position="335"/>
    </location>
</feature>
<keyword evidence="2" id="KW-0472">Membrane</keyword>
<feature type="compositionally biased region" description="Low complexity" evidence="1">
    <location>
        <begin position="655"/>
        <end position="674"/>
    </location>
</feature>
<dbReference type="Proteomes" id="UP000286931">
    <property type="component" value="Unassembled WGS sequence"/>
</dbReference>
<comment type="caution">
    <text evidence="3">The sequence shown here is derived from an EMBL/GenBank/DDBJ whole genome shotgun (WGS) entry which is preliminary data.</text>
</comment>
<organism evidence="3 4">
    <name type="scientific">Embleya hyalina</name>
    <dbReference type="NCBI Taxonomy" id="516124"/>
    <lineage>
        <taxon>Bacteria</taxon>
        <taxon>Bacillati</taxon>
        <taxon>Actinomycetota</taxon>
        <taxon>Actinomycetes</taxon>
        <taxon>Kitasatosporales</taxon>
        <taxon>Streptomycetaceae</taxon>
        <taxon>Embleya</taxon>
    </lineage>
</organism>
<feature type="transmembrane region" description="Helical" evidence="2">
    <location>
        <begin position="490"/>
        <end position="513"/>
    </location>
</feature>
<feature type="compositionally biased region" description="Basic and acidic residues" evidence="1">
    <location>
        <begin position="223"/>
        <end position="235"/>
    </location>
</feature>
<protein>
    <submittedName>
        <fullName evidence="3">Chromosome partition protein Smc</fullName>
    </submittedName>
</protein>
<feature type="region of interest" description="Disordered" evidence="1">
    <location>
        <begin position="306"/>
        <end position="335"/>
    </location>
</feature>
<proteinExistence type="predicted"/>
<feature type="region of interest" description="Disordered" evidence="1">
    <location>
        <begin position="655"/>
        <end position="702"/>
    </location>
</feature>
<dbReference type="EMBL" id="BIFH01000014">
    <property type="protein sequence ID" value="GCD93746.1"/>
    <property type="molecule type" value="Genomic_DNA"/>
</dbReference>
<feature type="region of interest" description="Disordered" evidence="1">
    <location>
        <begin position="223"/>
        <end position="247"/>
    </location>
</feature>
<evidence type="ECO:0000313" key="3">
    <source>
        <dbReference type="EMBL" id="GCD93746.1"/>
    </source>
</evidence>
<feature type="transmembrane region" description="Helical" evidence="2">
    <location>
        <begin position="622"/>
        <end position="641"/>
    </location>
</feature>
<feature type="compositionally biased region" description="Basic and acidic residues" evidence="1">
    <location>
        <begin position="174"/>
        <end position="198"/>
    </location>
</feature>
<evidence type="ECO:0000313" key="4">
    <source>
        <dbReference type="Proteomes" id="UP000286931"/>
    </source>
</evidence>
<gene>
    <name evidence="3" type="primary">smc_1</name>
    <name evidence="3" type="ORF">EHYA_01394</name>
</gene>
<sequence>MRGWLREPGPGRAPLSGADLRGRLVPEHFADRKVPSRNAVYTLLKGQGLTWEFVEAVVDVCSDDHTTGRRRLDEARVWWDRLHAEPAAPGPARDTTEVVHLQRRVIAAQDEIALLHRALGESERARDRMTQVARFLRIVVHQATLRMADLTRERDALLTRDGDGGPELARLQRRLHETEAGRAEARAQRERAERDRDAAQDIADRLAHQLATLRLEVERLRRRGEAPARPEHDPAPEGDTSPVEWRPDPVDDFVEDARAVLDRTRALIEDGENTLRATREHLHDPAGEESDPTVVAGEVVDEMLSGTTPNNPATSPGTDIVRSADHHGPAIPDLRTDPRRFAAYLKHLRRTGRDAVADRVIVVVAEPVSELEAPVGEYVLRVLGKSRPADAAVLGLLAEAAGGTPPPAALLRRAARKATDRELPNLLGASERPPRRAAKTEILRAIARRPPARVPPYSRLTSTFLVALLVAGGALRTVPDDASGGGDAGLILLGVTAFLAGWACLSIMLVGLVRVAVLRVARLPTWVGACRTLHDAGRADDVRAILRAMPKRRHADVRRALAGGPLAPYRHLVAPRAPRGLGPPRLWLGPQPPYGEEGSFRLLAPTLVLVPVLFAARSADWIVALVFAAGTASLTFLLLAARPRPDRTWWYGFARQNPARQNPARRNPARQNPAGHDPTRLRQPARTPDPDTGPAGTPPQPP</sequence>
<dbReference type="AlphaFoldDB" id="A0A401YGJ2"/>
<accession>A0A401YGJ2</accession>
<keyword evidence="4" id="KW-1185">Reference proteome</keyword>
<evidence type="ECO:0000256" key="2">
    <source>
        <dbReference type="SAM" id="Phobius"/>
    </source>
</evidence>
<reference evidence="3 4" key="1">
    <citation type="submission" date="2018-12" db="EMBL/GenBank/DDBJ databases">
        <title>Draft genome sequence of Embleya hyalina NBRC 13850T.</title>
        <authorList>
            <person name="Komaki H."/>
            <person name="Hosoyama A."/>
            <person name="Kimura A."/>
            <person name="Ichikawa N."/>
            <person name="Tamura T."/>
        </authorList>
    </citation>
    <scope>NUCLEOTIDE SEQUENCE [LARGE SCALE GENOMIC DNA]</scope>
    <source>
        <strain evidence="3 4">NBRC 13850</strain>
    </source>
</reference>
<keyword evidence="2" id="KW-1133">Transmembrane helix</keyword>
<name>A0A401YGJ2_9ACTN</name>